<dbReference type="Proteomes" id="UP000631312">
    <property type="component" value="Unassembled WGS sequence"/>
</dbReference>
<keyword evidence="1" id="KW-1133">Transmembrane helix</keyword>
<evidence type="ECO:0000256" key="1">
    <source>
        <dbReference type="SAM" id="Phobius"/>
    </source>
</evidence>
<keyword evidence="1" id="KW-0472">Membrane</keyword>
<dbReference type="AlphaFoldDB" id="A0A7W7HKL1"/>
<evidence type="ECO:0000313" key="4">
    <source>
        <dbReference type="Proteomes" id="UP000590511"/>
    </source>
</evidence>
<reference evidence="2 5" key="2">
    <citation type="submission" date="2021-01" db="EMBL/GenBank/DDBJ databases">
        <title>Whole genome shotgun sequence of Actinoplanes lobatus NBRC 12513.</title>
        <authorList>
            <person name="Komaki H."/>
            <person name="Tamura T."/>
        </authorList>
    </citation>
    <scope>NUCLEOTIDE SEQUENCE [LARGE SCALE GENOMIC DNA]</scope>
    <source>
        <strain evidence="2 5">NBRC 12513</strain>
    </source>
</reference>
<gene>
    <name evidence="2" type="ORF">Alo02nite_90790</name>
    <name evidence="3" type="ORF">BJ964_006410</name>
</gene>
<feature type="transmembrane region" description="Helical" evidence="1">
    <location>
        <begin position="98"/>
        <end position="117"/>
    </location>
</feature>
<reference evidence="3 4" key="1">
    <citation type="submission" date="2020-08" db="EMBL/GenBank/DDBJ databases">
        <title>Sequencing the genomes of 1000 actinobacteria strains.</title>
        <authorList>
            <person name="Klenk H.-P."/>
        </authorList>
    </citation>
    <scope>NUCLEOTIDE SEQUENCE [LARGE SCALE GENOMIC DNA]</scope>
    <source>
        <strain evidence="3 4">DSM 43150</strain>
    </source>
</reference>
<name>A0A7W7HKL1_9ACTN</name>
<dbReference type="Proteomes" id="UP000590511">
    <property type="component" value="Unassembled WGS sequence"/>
</dbReference>
<accession>A0A7W7HKL1</accession>
<sequence length="145" mass="16182">MTLLHAIKVQIVEDVWTVSRNADGSVRLTLRIGPPRPLVAVLTEPELASVANVMPTVAEAVRRDEFSRIKLATMFRTAIGRDPFRQAATVERRAGHTVWWADVAYIVVGLGFAASHSNLWLRLAGWAFAAIALGDLVRNVWRRFH</sequence>
<keyword evidence="5" id="KW-1185">Reference proteome</keyword>
<evidence type="ECO:0000313" key="3">
    <source>
        <dbReference type="EMBL" id="MBB4752249.1"/>
    </source>
</evidence>
<proteinExistence type="predicted"/>
<dbReference type="EMBL" id="JACHNC010000001">
    <property type="protein sequence ID" value="MBB4752249.1"/>
    <property type="molecule type" value="Genomic_DNA"/>
</dbReference>
<evidence type="ECO:0000313" key="5">
    <source>
        <dbReference type="Proteomes" id="UP000631312"/>
    </source>
</evidence>
<organism evidence="3 4">
    <name type="scientific">Actinoplanes lobatus</name>
    <dbReference type="NCBI Taxonomy" id="113568"/>
    <lineage>
        <taxon>Bacteria</taxon>
        <taxon>Bacillati</taxon>
        <taxon>Actinomycetota</taxon>
        <taxon>Actinomycetes</taxon>
        <taxon>Micromonosporales</taxon>
        <taxon>Micromonosporaceae</taxon>
        <taxon>Actinoplanes</taxon>
    </lineage>
</organism>
<keyword evidence="1" id="KW-0812">Transmembrane</keyword>
<comment type="caution">
    <text evidence="3">The sequence shown here is derived from an EMBL/GenBank/DDBJ whole genome shotgun (WGS) entry which is preliminary data.</text>
</comment>
<protein>
    <submittedName>
        <fullName evidence="3">Uncharacterized protein</fullName>
    </submittedName>
</protein>
<dbReference type="RefSeq" id="WP_188124149.1">
    <property type="nucleotide sequence ID" value="NZ_BOMP01000191.1"/>
</dbReference>
<dbReference type="EMBL" id="BOMP01000191">
    <property type="protein sequence ID" value="GIE46181.1"/>
    <property type="molecule type" value="Genomic_DNA"/>
</dbReference>
<evidence type="ECO:0000313" key="2">
    <source>
        <dbReference type="EMBL" id="GIE46181.1"/>
    </source>
</evidence>
<feature type="transmembrane region" description="Helical" evidence="1">
    <location>
        <begin position="123"/>
        <end position="141"/>
    </location>
</feature>